<dbReference type="Pfam" id="PF08464">
    <property type="entry name" value="Gemini_AC4_5_2"/>
    <property type="match status" value="1"/>
</dbReference>
<dbReference type="EMBL" id="JQ654463">
    <property type="protein sequence ID" value="AFJ54085.1"/>
    <property type="molecule type" value="Genomic_DNA"/>
</dbReference>
<keyword evidence="1" id="KW-0472">Membrane</keyword>
<keyword evidence="1" id="KW-0812">Transmembrane</keyword>
<keyword evidence="1" id="KW-1133">Transmembrane helix</keyword>
<dbReference type="EMBL" id="KJ028211">
    <property type="protein sequence ID" value="AHN96178.1"/>
    <property type="molecule type" value="Genomic_DNA"/>
</dbReference>
<dbReference type="InterPro" id="IPR013671">
    <property type="entry name" value="Gemini_AC4/5_cons-dom"/>
</dbReference>
<name>I2BJD9_9GEMI</name>
<evidence type="ECO:0000313" key="5">
    <source>
        <dbReference type="EMBL" id="AHN96178.1"/>
    </source>
</evidence>
<protein>
    <submittedName>
        <fullName evidence="5">AC5</fullName>
    </submittedName>
    <submittedName>
        <fullName evidence="4">AC6</fullName>
    </submittedName>
</protein>
<accession>I2BJD9</accession>
<evidence type="ECO:0000256" key="1">
    <source>
        <dbReference type="SAM" id="Phobius"/>
    </source>
</evidence>
<feature type="domain" description="Geminivirus AC4/5 conserved" evidence="3">
    <location>
        <begin position="195"/>
        <end position="236"/>
    </location>
</feature>
<dbReference type="Pfam" id="PF04807">
    <property type="entry name" value="Gemini_AC4_5"/>
    <property type="match status" value="1"/>
</dbReference>
<feature type="transmembrane region" description="Helical" evidence="1">
    <location>
        <begin position="53"/>
        <end position="73"/>
    </location>
</feature>
<evidence type="ECO:0000313" key="4">
    <source>
        <dbReference type="EMBL" id="AFJ54085.1"/>
    </source>
</evidence>
<feature type="domain" description="Geminivirus AC4/5 conserved" evidence="2">
    <location>
        <begin position="107"/>
        <end position="139"/>
    </location>
</feature>
<sequence length="280" mass="31272">MECISANNVCTKLKHNKIQYLLICYGIIEIDPYLQSSIHRVRGVSTRHVQHQCILTMVFILASLLLVIHNIIINPNKLLHQSLLLRCVLTTCNGCMPLPEHLIPITMHVLHSSRTGLIIKHVKYLTKVLGLIYGPTISNKEKHNTIRVILSLDVLIHPYLAQNIDGLNTKPFTHSMGQPSSTSNITNTHDFANVLDIMSGLKRLDLTWAFTSSRHIWASVHPVHPGLPVHGPVRPCFCFGDADNGGSSTAGIWAVEVETAAYLRGGRGNDYICWSLRHNF</sequence>
<dbReference type="InterPro" id="IPR006892">
    <property type="entry name" value="Gemini_AC4_5_cons_dom_1"/>
</dbReference>
<reference evidence="5" key="2">
    <citation type="submission" date="2014-01" db="EMBL/GenBank/DDBJ databases">
        <title>Detection of Tomato leaf curl Joydebpur virus in leaf curl disease affected Solanum nigrum.</title>
        <authorList>
            <person name="Kumar J."/>
            <person name="Tuli R."/>
        </authorList>
    </citation>
    <scope>NUCLEOTIDE SEQUENCE</scope>
    <source>
        <strain evidence="5">Mohali</strain>
    </source>
</reference>
<reference evidence="4" key="1">
    <citation type="submission" date="2012-02" db="EMBL/GenBank/DDBJ databases">
        <title>Evolution of a Tomato leaf curl Joydebpur virus variant in India.</title>
        <authorList>
            <person name="Kumar J."/>
            <person name="Tuli R."/>
        </authorList>
    </citation>
    <scope>NUCLEOTIDE SEQUENCE</scope>
</reference>
<gene>
    <name evidence="4" type="primary">AC6</name>
    <name evidence="5" type="synonym">AC5</name>
</gene>
<evidence type="ECO:0000259" key="2">
    <source>
        <dbReference type="Pfam" id="PF04807"/>
    </source>
</evidence>
<evidence type="ECO:0000259" key="3">
    <source>
        <dbReference type="Pfam" id="PF08464"/>
    </source>
</evidence>
<organism evidence="4">
    <name type="scientific">Tomato leaf curl Joydebpur virus</name>
    <dbReference type="NCBI Taxonomy" id="309390"/>
    <lineage>
        <taxon>Viruses</taxon>
        <taxon>Monodnaviria</taxon>
        <taxon>Shotokuvirae</taxon>
        <taxon>Cressdnaviricota</taxon>
        <taxon>Repensiviricetes</taxon>
        <taxon>Geplafuvirales</taxon>
        <taxon>Geminiviridae</taxon>
        <taxon>Begomovirus</taxon>
        <taxon>Begomovirus solanumjoydebpurense</taxon>
    </lineage>
</organism>
<proteinExistence type="predicted"/>